<proteinExistence type="predicted"/>
<dbReference type="InterPro" id="IPR027417">
    <property type="entry name" value="P-loop_NTPase"/>
</dbReference>
<comment type="caution">
    <text evidence="2">The sequence shown here is derived from an EMBL/GenBank/DDBJ whole genome shotgun (WGS) entry which is preliminary data.</text>
</comment>
<dbReference type="STRING" id="2316362.A0A4Q2DFG7"/>
<gene>
    <name evidence="2" type="ORF">EST38_g8621</name>
</gene>
<reference evidence="2 3" key="1">
    <citation type="submission" date="2019-01" db="EMBL/GenBank/DDBJ databases">
        <title>Draft genome sequence of Psathyrella aberdarensis IHI B618.</title>
        <authorList>
            <person name="Buettner E."/>
            <person name="Kellner H."/>
        </authorList>
    </citation>
    <scope>NUCLEOTIDE SEQUENCE [LARGE SCALE GENOMIC DNA]</scope>
    <source>
        <strain evidence="2 3">IHI B618</strain>
    </source>
</reference>
<dbReference type="Proteomes" id="UP000290288">
    <property type="component" value="Unassembled WGS sequence"/>
</dbReference>
<dbReference type="AlphaFoldDB" id="A0A4Q2DFG7"/>
<dbReference type="SUPFAM" id="SSF52540">
    <property type="entry name" value="P-loop containing nucleoside triphosphate hydrolases"/>
    <property type="match status" value="1"/>
</dbReference>
<sequence>MTAETKKKLTKDSGILILLVGLTGAGKSHFINVLAGTQNTAPEGDSLTPKTGEVGHYVVEAPLGSGGGTPQKLILVDTPGFDGETSGGGDAAVLVNIFKWLTEHCDGIRLGGIIYFHPLTHDRGAVHYIKIKEANPGEVHETSLMRYLRGFATRLGQNRLMLVTTKWESATQWKEDFTKRHDRMSEVWKPLVDAGATIWRFPDNLGSAELIIQNLVKQETLPLSRIQGPPSQESSTHKRAVDWSCGLLVNK</sequence>
<dbReference type="EMBL" id="SDEE01000358">
    <property type="protein sequence ID" value="RXW17235.1"/>
    <property type="molecule type" value="Genomic_DNA"/>
</dbReference>
<keyword evidence="3" id="KW-1185">Reference proteome</keyword>
<evidence type="ECO:0000313" key="3">
    <source>
        <dbReference type="Proteomes" id="UP000290288"/>
    </source>
</evidence>
<feature type="domain" description="G" evidence="1">
    <location>
        <begin position="17"/>
        <end position="83"/>
    </location>
</feature>
<name>A0A4Q2DFG7_9AGAR</name>
<evidence type="ECO:0000259" key="1">
    <source>
        <dbReference type="Pfam" id="PF01926"/>
    </source>
</evidence>
<dbReference type="GO" id="GO:0005525">
    <property type="term" value="F:GTP binding"/>
    <property type="evidence" value="ECO:0007669"/>
    <property type="project" value="InterPro"/>
</dbReference>
<organism evidence="2 3">
    <name type="scientific">Candolleomyces aberdarensis</name>
    <dbReference type="NCBI Taxonomy" id="2316362"/>
    <lineage>
        <taxon>Eukaryota</taxon>
        <taxon>Fungi</taxon>
        <taxon>Dikarya</taxon>
        <taxon>Basidiomycota</taxon>
        <taxon>Agaricomycotina</taxon>
        <taxon>Agaricomycetes</taxon>
        <taxon>Agaricomycetidae</taxon>
        <taxon>Agaricales</taxon>
        <taxon>Agaricineae</taxon>
        <taxon>Psathyrellaceae</taxon>
        <taxon>Candolleomyces</taxon>
    </lineage>
</organism>
<accession>A0A4Q2DFG7</accession>
<dbReference type="Pfam" id="PF01926">
    <property type="entry name" value="MMR_HSR1"/>
    <property type="match status" value="1"/>
</dbReference>
<dbReference type="Gene3D" id="3.40.50.300">
    <property type="entry name" value="P-loop containing nucleotide triphosphate hydrolases"/>
    <property type="match status" value="1"/>
</dbReference>
<protein>
    <recommendedName>
        <fullName evidence="1">G domain-containing protein</fullName>
    </recommendedName>
</protein>
<dbReference type="InterPro" id="IPR006073">
    <property type="entry name" value="GTP-bd"/>
</dbReference>
<dbReference type="OrthoDB" id="3255035at2759"/>
<evidence type="ECO:0000313" key="2">
    <source>
        <dbReference type="EMBL" id="RXW17235.1"/>
    </source>
</evidence>